<gene>
    <name evidence="10" type="ORF">GCM10010989_16320</name>
</gene>
<evidence type="ECO:0000259" key="9">
    <source>
        <dbReference type="Pfam" id="PF01494"/>
    </source>
</evidence>
<reference evidence="10 11" key="1">
    <citation type="journal article" date="2014" name="Int. J. Syst. Evol. Microbiol.">
        <title>Complete genome sequence of Corynebacterium casei LMG S-19264T (=DSM 44701T), isolated from a smear-ripened cheese.</title>
        <authorList>
            <consortium name="US DOE Joint Genome Institute (JGI-PGF)"/>
            <person name="Walter F."/>
            <person name="Albersmeier A."/>
            <person name="Kalinowski J."/>
            <person name="Ruckert C."/>
        </authorList>
    </citation>
    <scope>NUCLEOTIDE SEQUENCE [LARGE SCALE GENOMIC DNA]</scope>
    <source>
        <strain evidence="10 11">CGMCC 1.15358</strain>
    </source>
</reference>
<evidence type="ECO:0000256" key="1">
    <source>
        <dbReference type="ARBA" id="ARBA00001974"/>
    </source>
</evidence>
<keyword evidence="8" id="KW-0472">Membrane</keyword>
<proteinExistence type="inferred from homology"/>
<dbReference type="PROSITE" id="PS01304">
    <property type="entry name" value="UBIH"/>
    <property type="match status" value="1"/>
</dbReference>
<dbReference type="PANTHER" id="PTHR43876">
    <property type="entry name" value="UBIQUINONE BIOSYNTHESIS MONOOXYGENASE COQ6, MITOCHONDRIAL"/>
    <property type="match status" value="1"/>
</dbReference>
<name>A0A916YFW2_9SPHN</name>
<feature type="domain" description="FAD-binding" evidence="9">
    <location>
        <begin position="11"/>
        <end position="346"/>
    </location>
</feature>
<comment type="caution">
    <text evidence="10">The sequence shown here is derived from an EMBL/GenBank/DDBJ whole genome shotgun (WGS) entry which is preliminary data.</text>
</comment>
<dbReference type="InterPro" id="IPR018168">
    <property type="entry name" value="Ubi_Hdrlase_CS"/>
</dbReference>
<dbReference type="Gene3D" id="3.50.50.60">
    <property type="entry name" value="FAD/NAD(P)-binding domain"/>
    <property type="match status" value="2"/>
</dbReference>
<dbReference type="InterPro" id="IPR036188">
    <property type="entry name" value="FAD/NAD-bd_sf"/>
</dbReference>
<evidence type="ECO:0000256" key="6">
    <source>
        <dbReference type="ARBA" id="ARBA00023002"/>
    </source>
</evidence>
<keyword evidence="8" id="KW-0812">Transmembrane</keyword>
<dbReference type="GO" id="GO:0016705">
    <property type="term" value="F:oxidoreductase activity, acting on paired donors, with incorporation or reduction of molecular oxygen"/>
    <property type="evidence" value="ECO:0007669"/>
    <property type="project" value="InterPro"/>
</dbReference>
<dbReference type="InterPro" id="IPR010971">
    <property type="entry name" value="UbiH/COQ6"/>
</dbReference>
<keyword evidence="4" id="KW-0285">Flavoprotein</keyword>
<comment type="similarity">
    <text evidence="3">Belongs to the UbiH/COQ6 family.</text>
</comment>
<dbReference type="GO" id="GO:0071949">
    <property type="term" value="F:FAD binding"/>
    <property type="evidence" value="ECO:0007669"/>
    <property type="project" value="InterPro"/>
</dbReference>
<evidence type="ECO:0000256" key="7">
    <source>
        <dbReference type="ARBA" id="ARBA00023033"/>
    </source>
</evidence>
<keyword evidence="6" id="KW-0560">Oxidoreductase</keyword>
<evidence type="ECO:0000313" key="10">
    <source>
        <dbReference type="EMBL" id="GGD42990.1"/>
    </source>
</evidence>
<comment type="pathway">
    <text evidence="2">Cofactor biosynthesis; ubiquinone biosynthesis.</text>
</comment>
<protein>
    <submittedName>
        <fullName evidence="10">2-octaprenyl-6-methoxyphenyl hydroxylase</fullName>
    </submittedName>
</protein>
<evidence type="ECO:0000256" key="2">
    <source>
        <dbReference type="ARBA" id="ARBA00004749"/>
    </source>
</evidence>
<keyword evidence="8" id="KW-1133">Transmembrane helix</keyword>
<evidence type="ECO:0000256" key="4">
    <source>
        <dbReference type="ARBA" id="ARBA00022630"/>
    </source>
</evidence>
<dbReference type="GO" id="GO:0004497">
    <property type="term" value="F:monooxygenase activity"/>
    <property type="evidence" value="ECO:0007669"/>
    <property type="project" value="UniProtKB-KW"/>
</dbReference>
<keyword evidence="5" id="KW-0274">FAD</keyword>
<dbReference type="InterPro" id="IPR051205">
    <property type="entry name" value="UbiH/COQ6_monooxygenase"/>
</dbReference>
<dbReference type="InterPro" id="IPR002938">
    <property type="entry name" value="FAD-bd"/>
</dbReference>
<dbReference type="GO" id="GO:0006744">
    <property type="term" value="P:ubiquinone biosynthetic process"/>
    <property type="evidence" value="ECO:0007669"/>
    <property type="project" value="InterPro"/>
</dbReference>
<dbReference type="Proteomes" id="UP000598997">
    <property type="component" value="Unassembled WGS sequence"/>
</dbReference>
<evidence type="ECO:0000256" key="5">
    <source>
        <dbReference type="ARBA" id="ARBA00022827"/>
    </source>
</evidence>
<feature type="transmembrane region" description="Helical" evidence="8">
    <location>
        <begin position="12"/>
        <end position="33"/>
    </location>
</feature>
<dbReference type="NCBIfam" id="TIGR01988">
    <property type="entry name" value="Ubi-OHases"/>
    <property type="match status" value="1"/>
</dbReference>
<dbReference type="AlphaFoldDB" id="A0A916YFW2"/>
<dbReference type="SUPFAM" id="SSF51905">
    <property type="entry name" value="FAD/NAD(P)-binding domain"/>
    <property type="match status" value="1"/>
</dbReference>
<comment type="cofactor">
    <cofactor evidence="1">
        <name>FAD</name>
        <dbReference type="ChEBI" id="CHEBI:57692"/>
    </cofactor>
</comment>
<dbReference type="EMBL" id="BMIO01000004">
    <property type="protein sequence ID" value="GGD42990.1"/>
    <property type="molecule type" value="Genomic_DNA"/>
</dbReference>
<accession>A0A916YFW2</accession>
<sequence>MSGEIEMERRDVVILGGGLVGMSLALALAELGITSHVLDAADPEAQMAAGFDGRASAISTASWNLFTNIGIADRLEKYGCPIDAIAVSDQLKPGELHFRPEPGEGSLGRMFANRQLRIALFEAAKERTEIAFHPKSRIVARERGEFGVAAIREDGARFEGSLLVAAEGRRSPTREEAGLTVAKWDYRHRALICGLTHEKPHGNVAWEIFYPAGPFALLPMLDDDQGRHRTALVWTVAEKEADAWLKLGERAFVAEAQKRMGGVLGEIALDGQRTSFPLGFHHAPTIIAERLALVGDAAHGIHPIAGQGLNLGLRDAAALAEVLGDGMRLGLEPGDAQLLKRYQDWRALDDFSVALATDGLTWIFGVPGKTASLVRRAGMSAIEKFAPLKTFFMDEARGVSGALPALLQD</sequence>
<evidence type="ECO:0000256" key="8">
    <source>
        <dbReference type="SAM" id="Phobius"/>
    </source>
</evidence>
<dbReference type="PRINTS" id="PR00420">
    <property type="entry name" value="RNGMNOXGNASE"/>
</dbReference>
<evidence type="ECO:0000256" key="3">
    <source>
        <dbReference type="ARBA" id="ARBA00005349"/>
    </source>
</evidence>
<keyword evidence="11" id="KW-1185">Reference proteome</keyword>
<dbReference type="PANTHER" id="PTHR43876:SF7">
    <property type="entry name" value="UBIQUINONE BIOSYNTHESIS MONOOXYGENASE COQ6, MITOCHONDRIAL"/>
    <property type="match status" value="1"/>
</dbReference>
<keyword evidence="7" id="KW-0503">Monooxygenase</keyword>
<organism evidence="10 11">
    <name type="scientific">Croceicoccus pelagius</name>
    <dbReference type="NCBI Taxonomy" id="1703341"/>
    <lineage>
        <taxon>Bacteria</taxon>
        <taxon>Pseudomonadati</taxon>
        <taxon>Pseudomonadota</taxon>
        <taxon>Alphaproteobacteria</taxon>
        <taxon>Sphingomonadales</taxon>
        <taxon>Erythrobacteraceae</taxon>
        <taxon>Croceicoccus</taxon>
    </lineage>
</organism>
<dbReference type="Pfam" id="PF01494">
    <property type="entry name" value="FAD_binding_3"/>
    <property type="match status" value="1"/>
</dbReference>
<evidence type="ECO:0000313" key="11">
    <source>
        <dbReference type="Proteomes" id="UP000598997"/>
    </source>
</evidence>